<dbReference type="AlphaFoldDB" id="A0A0A3YWY5"/>
<keyword evidence="1" id="KW-0472">Membrane</keyword>
<evidence type="ECO:0000313" key="3">
    <source>
        <dbReference type="Proteomes" id="UP000030377"/>
    </source>
</evidence>
<dbReference type="InterPro" id="IPR014470">
    <property type="entry name" value="UCP01500"/>
</dbReference>
<gene>
    <name evidence="2" type="ORF">MA20_18700</name>
</gene>
<feature type="transmembrane region" description="Helical" evidence="1">
    <location>
        <begin position="148"/>
        <end position="165"/>
    </location>
</feature>
<reference evidence="2 3" key="1">
    <citation type="submission" date="2014-09" db="EMBL/GenBank/DDBJ databases">
        <title>Draft genome of Bradyrhizobium japonicum Is-34.</title>
        <authorList>
            <person name="Tsurumaru H."/>
            <person name="Yamakawa T."/>
            <person name="Hashimoto S."/>
            <person name="Okizaki K."/>
            <person name="Kanesaki Y."/>
            <person name="Yoshikawa H."/>
            <person name="Yajima S."/>
        </authorList>
    </citation>
    <scope>NUCLEOTIDE SEQUENCE [LARGE SCALE GENOMIC DNA]</scope>
    <source>
        <strain evidence="2 3">Is-34</strain>
    </source>
</reference>
<dbReference type="Pfam" id="PF10028">
    <property type="entry name" value="DUF2270"/>
    <property type="match status" value="1"/>
</dbReference>
<accession>A0A0A3YWY5</accession>
<dbReference type="Proteomes" id="UP000030377">
    <property type="component" value="Unassembled WGS sequence"/>
</dbReference>
<evidence type="ECO:0000313" key="2">
    <source>
        <dbReference type="EMBL" id="KGT78163.1"/>
    </source>
</evidence>
<sequence length="226" mass="25620">MSLMASSEPAPRHTFDSAEMGAIAHLYRGEVYRSTIWRTRLDNTTNWAIVTMGIALSTTFSSPEASPLPLVLVGLLLAVFLGMEARRYRYFNVWRARARWLERNFYAPIFTGEAHDDSWKDVLARDYTAPRHHISFVRAAGRRLRRNYVWILAIQATAYYGKIAIHPTPALTLTELIDRAAVGPIPGWIVLIMGFAYNFGWLAFALGTMWLDQREHGTKGDQVAMG</sequence>
<protein>
    <submittedName>
        <fullName evidence="2">Membrane protein</fullName>
    </submittedName>
</protein>
<comment type="caution">
    <text evidence="2">The sequence shown here is derived from an EMBL/GenBank/DDBJ whole genome shotgun (WGS) entry which is preliminary data.</text>
</comment>
<dbReference type="RefSeq" id="WP_028157347.1">
    <property type="nucleotide sequence ID" value="NZ_CP081350.1"/>
</dbReference>
<proteinExistence type="predicted"/>
<evidence type="ECO:0000256" key="1">
    <source>
        <dbReference type="SAM" id="Phobius"/>
    </source>
</evidence>
<organism evidence="2 3">
    <name type="scientific">Bradyrhizobium japonicum</name>
    <dbReference type="NCBI Taxonomy" id="375"/>
    <lineage>
        <taxon>Bacteria</taxon>
        <taxon>Pseudomonadati</taxon>
        <taxon>Pseudomonadota</taxon>
        <taxon>Alphaproteobacteria</taxon>
        <taxon>Hyphomicrobiales</taxon>
        <taxon>Nitrobacteraceae</taxon>
        <taxon>Bradyrhizobium</taxon>
    </lineage>
</organism>
<feature type="transmembrane region" description="Helical" evidence="1">
    <location>
        <begin position="185"/>
        <end position="211"/>
    </location>
</feature>
<feature type="transmembrane region" description="Helical" evidence="1">
    <location>
        <begin position="66"/>
        <end position="85"/>
    </location>
</feature>
<dbReference type="PIRSF" id="PIRSF015000">
    <property type="entry name" value="UCP01500"/>
    <property type="match status" value="1"/>
</dbReference>
<name>A0A0A3YWY5_BRAJP</name>
<dbReference type="EMBL" id="JRPN01000015">
    <property type="protein sequence ID" value="KGT78163.1"/>
    <property type="molecule type" value="Genomic_DNA"/>
</dbReference>
<keyword evidence="1" id="KW-0812">Transmembrane</keyword>
<keyword evidence="1" id="KW-1133">Transmembrane helix</keyword>